<dbReference type="Gene3D" id="1.25.40.20">
    <property type="entry name" value="Ankyrin repeat-containing domain"/>
    <property type="match status" value="1"/>
</dbReference>
<feature type="repeat" description="TPR" evidence="4">
    <location>
        <begin position="1181"/>
        <end position="1214"/>
    </location>
</feature>
<dbReference type="Pfam" id="PF13424">
    <property type="entry name" value="TPR_12"/>
    <property type="match status" value="3"/>
</dbReference>
<evidence type="ECO:0000259" key="6">
    <source>
        <dbReference type="Pfam" id="PF25000"/>
    </source>
</evidence>
<dbReference type="SMART" id="SM00028">
    <property type="entry name" value="TPR"/>
    <property type="match status" value="9"/>
</dbReference>
<keyword evidence="1" id="KW-0677">Repeat</keyword>
<dbReference type="Gene3D" id="1.25.40.10">
    <property type="entry name" value="Tetratricopeptide repeat domain"/>
    <property type="match status" value="3"/>
</dbReference>
<feature type="repeat" description="TPR" evidence="4">
    <location>
        <begin position="1223"/>
        <end position="1256"/>
    </location>
</feature>
<evidence type="ECO:0000256" key="1">
    <source>
        <dbReference type="ARBA" id="ARBA00022737"/>
    </source>
</evidence>
<evidence type="ECO:0000256" key="2">
    <source>
        <dbReference type="ARBA" id="ARBA00022803"/>
    </source>
</evidence>
<feature type="domain" description="DUF7779" evidence="6">
    <location>
        <begin position="830"/>
        <end position="906"/>
    </location>
</feature>
<dbReference type="Gene3D" id="3.40.50.300">
    <property type="entry name" value="P-loop containing nucleotide triphosphate hydrolases"/>
    <property type="match status" value="1"/>
</dbReference>
<sequence length="2608" mass="298434">MVKVIDYLRTDSQAVKLDREEKSFQFKNRIRRQYNPNDINIAKLFLAIREHRTDNPQLNKISEIEGLITQVENINDIDLNDGGNTPLHVAVSKNHQDIVELLLNVSGIDPNIKNNQGKTPLDIAKQQNKGEIIRTLEEHLKKFSDQVKGLSAQEEEVHEKLRKFVEDFVFIYERSLSEYYKRLENQRGKQGKWADFVNMIIYIGKGGTEQGEAESKVIPLIGINILRATISSIGSSYNRAELKKLIDQLYIFKKDPIKVREELVKSGIEIFQSFESQFIQVTAEGSWRRAMTKLAEDAVNRVVDYYRKNTEKELCASSITEGIIFGKSKRYKQTYTGVPHIKLGHTLESKNSWNTAEIFDKAGLVTIKSDGRADKYYRRIDGKSDTSKYGYRLLLKWELENRIKKFMKEYSEENPPREEYRYVLKSDGKTNEEWEDELLNEINKQDPKLVEERLLSKFKGEMEQEAEKNFNELEDYIGKNFNELSGYIESNQNEIKGVFDELMSQYQEASRQRHKIADSIVEGRKESEKSFEKIDKKLDKIYDAVVAREQVRKPIWFNVKKPVILFAGRREELIDLHNKIQLNSEKVTVISQITSISGLGGIGKTELARQYVQEYSKDCYDNVIWINAESEIALVESFTRLAKDKLKIDTKDANGKEKDIRSIVEEVYNFFSNSKSLFIFDDAEKSNYLNKFLPIHDSLPGGNGPYILITSRNREWERGIEVINLNELKSEEAIEFVKKGFSIEDESQNEKIKALVEKLQHFPLAIQQAISYIEDQRVTRKFDIDDYLKEYEKKAKDLLNYEGFRGIDNNYAKTTFTAWKITTDKIASNEKYGKLALRILDVMSYLAPDNISREFFLDLTGNNEEELRSAVRLLIKYSMVNGEQEQGVLSIHKLVQEVTKIALEEEGKSEEVMKETFELLRASFPYGSDKLEDYLKKRELLPHLEAFLSRIDSWLKKNPQDKEKIEKDYLENLLTWMSDGYFNLGNPKREKELLERVLPILEKHYGEDHFEVFKRLVNLSNSYLVLGDYQRAKDLLERALKIEKQDYEEERFQLVRTLVNLSISYRALDDYQTAKELLERAFPILENHYREDHSSLAQVLINLSIAYGSLGDYERAKKSIERVFSILGDNYEEEHFESAKMLVNLSIACRGFGDYQTAKELLERALPILENYYGEDHFQVAIAKTNQGITYIALDDYGRAEELLERALPILEKHYGENHVEVAKILVNLSTIYRYFDNYQGAKELLERALPILEKHYGEEHFEIGMILESLGTDYIALGDNQEAKEVLERALSILEKYHERDHVEVSKILVNLSIAYRGLGDTQGVKKLLERALPILEKHYGENHFEVAITLEDLAIADGALGNVQRAKDLLERASAIYQRSKVEECLPSTSSLRNRREAKIGKCELSWEDVDEFNTEKDEKRDFSKIKIDSKKFIDYIKDIPEEKRSQLIELADKVQVKGRFSNLVNRLTSNQKVMNHLNRVKKISSITMHGMIAKNILADFLNRDYQGVAINVGFIAGGQGFAKVAEVASRKGLNLLSEEKVLLGRSLRVASPFLARGTSAFIIYDLVNQVKAFKNGTEGALVGVVGDSIYLGVDAAEIGIEVAEGFEVLEGVSSITGPIGAGVGTAVFIYTDIYMAVKRVDKTDEIIHLTRGEKFIEGLRVFIGMQPEQYIEELMEEKQLYNQLVKQGFEYLKEYSDIQSYVFPTGKSVVNSCRTVPHQVRQCGGAGFGELCMRRINVTLYTEECTTKFEIDLDSTVLLDRKRNDIKWSRARPNNPSGGKLFCLPKGDDEPAPSYGSYLCKDAIGLSDNKTEGYTLINLGEGEDYAKGFKDSSNIFVVNDGSKEYYGGNKNDIFVLQGDLIEGSLYGEDGIDTLDLTEFAQEAVSVNVYLNTNIGTIMYNRYGYSGFQINSVERVLGRKAKADHIFSACETKFLDGNGGKEDQLDYLEIKDNNCVYDIQVIVRNYTEVNNLALKGNFNYIVPFQKGSASVKLLANFENNHRFIFDYLLADIQSIDIKDHNSIKFDFSSKVANSNFSISISYNIMNNIIYQLKDSAEIKVGKERNLYAIQNTNKTIDEIIESYPAIANKLNMTIAVQDGDESILVGYGKCEVIYNNPIYNSHLIGNGGKNIYVITIASGEQRYEHNIFSMPQINIYNPDQASSIDTLDLRNVIKIIQDDLKIHINLPRIFQDGNDLLVRLEAEMGQSFLLEVLTVRLKDGLDWYENLHIISDSAPMKISSELELKPLPLIFEKDKEIIVVTGQDVEKDAELITPRKGGNNTFVRSNGHDLIITNAFDSTITKDDFCSITLSKFYKTPKMKTLSIKFTDKEIVLKDYEKEISTARDVNVVKKEYKDQVYDDVFTEVMLSDQPHRHRQHIRNRRMVSSSAKPSSWINHLFGWVKSSVSGLLDSRAALPETSANYSNTSGTSQFSSEVCISNNFGLGFFLLQSFLGKKYPLPKFCSATHEEVLADTLNIMEEFKKTLKKTAKQSGVSVKGFDFFKVYSDIAGHVRNERYSKIPSTLYSAAEEAYPENEKFLSILKGNIEKMFDKQQIVNGGYQPNDIADNKPRSYFNNTTVDKKLQTPVMSESIKLRNRGLFRLHGIRN</sequence>
<feature type="domain" description="NB-ARC" evidence="5">
    <location>
        <begin position="591"/>
        <end position="739"/>
    </location>
</feature>
<proteinExistence type="predicted"/>
<dbReference type="InterPro" id="IPR011990">
    <property type="entry name" value="TPR-like_helical_dom_sf"/>
</dbReference>
<evidence type="ECO:0000256" key="3">
    <source>
        <dbReference type="PROSITE-ProRule" id="PRU00023"/>
    </source>
</evidence>
<feature type="repeat" description="TPR" evidence="4">
    <location>
        <begin position="1097"/>
        <end position="1130"/>
    </location>
</feature>
<dbReference type="InterPro" id="IPR002110">
    <property type="entry name" value="Ankyrin_rpt"/>
</dbReference>
<protein>
    <submittedName>
        <fullName evidence="7">Tetratricopeptide repeat protein</fullName>
    </submittedName>
</protein>
<dbReference type="SUPFAM" id="SSF48452">
    <property type="entry name" value="TPR-like"/>
    <property type="match status" value="3"/>
</dbReference>
<dbReference type="EMBL" id="CP159923">
    <property type="protein sequence ID" value="XCO72290.1"/>
    <property type="molecule type" value="Genomic_DNA"/>
</dbReference>
<accession>A0AAU8MIK0</accession>
<dbReference type="PROSITE" id="PS50088">
    <property type="entry name" value="ANK_REPEAT"/>
    <property type="match status" value="1"/>
</dbReference>
<dbReference type="SMART" id="SM00248">
    <property type="entry name" value="ANK"/>
    <property type="match status" value="2"/>
</dbReference>
<dbReference type="InterPro" id="IPR027417">
    <property type="entry name" value="P-loop_NTPase"/>
</dbReference>
<dbReference type="InterPro" id="IPR056681">
    <property type="entry name" value="DUF7779"/>
</dbReference>
<dbReference type="PROSITE" id="PS50005">
    <property type="entry name" value="TPR"/>
    <property type="match status" value="5"/>
</dbReference>
<keyword evidence="2 4" id="KW-0802">TPR repeat</keyword>
<dbReference type="InterPro" id="IPR002182">
    <property type="entry name" value="NB-ARC"/>
</dbReference>
<dbReference type="SUPFAM" id="SSF48403">
    <property type="entry name" value="Ankyrin repeat"/>
    <property type="match status" value="1"/>
</dbReference>
<evidence type="ECO:0000259" key="5">
    <source>
        <dbReference type="Pfam" id="PF00931"/>
    </source>
</evidence>
<name>A0AAU8MIK0_9RICK</name>
<dbReference type="PANTHER" id="PTHR45641">
    <property type="entry name" value="TETRATRICOPEPTIDE REPEAT PROTEIN (AFU_ORTHOLOGUE AFUA_6G03870)"/>
    <property type="match status" value="1"/>
</dbReference>
<dbReference type="Pfam" id="PF25000">
    <property type="entry name" value="DUF7779"/>
    <property type="match status" value="1"/>
</dbReference>
<dbReference type="PROSITE" id="PS50297">
    <property type="entry name" value="ANK_REP_REGION"/>
    <property type="match status" value="1"/>
</dbReference>
<feature type="repeat" description="TPR" evidence="4">
    <location>
        <begin position="1013"/>
        <end position="1046"/>
    </location>
</feature>
<gene>
    <name evidence="7" type="ORF">ABS251_03860</name>
</gene>
<dbReference type="PANTHER" id="PTHR45641:SF19">
    <property type="entry name" value="NEPHROCYSTIN-3"/>
    <property type="match status" value="1"/>
</dbReference>
<dbReference type="Pfam" id="PF13857">
    <property type="entry name" value="Ank_5"/>
    <property type="match status" value="1"/>
</dbReference>
<dbReference type="Pfam" id="PF00931">
    <property type="entry name" value="NB-ARC"/>
    <property type="match status" value="1"/>
</dbReference>
<dbReference type="Pfam" id="PF13374">
    <property type="entry name" value="TPR_10"/>
    <property type="match status" value="1"/>
</dbReference>
<reference evidence="7" key="1">
    <citation type="submission" date="2024-06" db="EMBL/GenBank/DDBJ databases">
        <authorList>
            <person name="Al-Khalidi N."/>
            <person name="Al-Zurfi S.M."/>
            <person name="Lahuf A."/>
        </authorList>
    </citation>
    <scope>NUCLEOTIDE SEQUENCE</scope>
    <source>
        <strain evidence="7">Karbala-1</strain>
    </source>
</reference>
<feature type="repeat" description="ANK" evidence="3">
    <location>
        <begin position="82"/>
        <end position="104"/>
    </location>
</feature>
<dbReference type="InterPro" id="IPR036770">
    <property type="entry name" value="Ankyrin_rpt-contain_sf"/>
</dbReference>
<dbReference type="SUPFAM" id="SSF52540">
    <property type="entry name" value="P-loop containing nucleoside triphosphate hydrolases"/>
    <property type="match status" value="1"/>
</dbReference>
<evidence type="ECO:0000313" key="7">
    <source>
        <dbReference type="EMBL" id="XCO72290.1"/>
    </source>
</evidence>
<dbReference type="Pfam" id="PF13181">
    <property type="entry name" value="TPR_8"/>
    <property type="match status" value="1"/>
</dbReference>
<organism evidence="7">
    <name type="scientific">Wolbachia endosymbiont of Ephestia elutella</name>
    <dbReference type="NCBI Taxonomy" id="3231696"/>
    <lineage>
        <taxon>Bacteria</taxon>
        <taxon>Pseudomonadati</taxon>
        <taxon>Pseudomonadota</taxon>
        <taxon>Alphaproteobacteria</taxon>
        <taxon>Rickettsiales</taxon>
        <taxon>Anaplasmataceae</taxon>
        <taxon>Wolbachieae</taxon>
        <taxon>Wolbachia</taxon>
    </lineage>
</organism>
<dbReference type="GO" id="GO:0043531">
    <property type="term" value="F:ADP binding"/>
    <property type="evidence" value="ECO:0007669"/>
    <property type="project" value="InterPro"/>
</dbReference>
<keyword evidence="3" id="KW-0040">ANK repeat</keyword>
<dbReference type="InterPro" id="IPR019734">
    <property type="entry name" value="TPR_rpt"/>
</dbReference>
<feature type="repeat" description="TPR" evidence="4">
    <location>
        <begin position="1265"/>
        <end position="1298"/>
    </location>
</feature>
<evidence type="ECO:0000256" key="4">
    <source>
        <dbReference type="PROSITE-ProRule" id="PRU00339"/>
    </source>
</evidence>